<keyword evidence="5" id="KW-0720">Serine protease</keyword>
<organism evidence="10 11">
    <name type="scientific">Rubellicoccus peritrichatus</name>
    <dbReference type="NCBI Taxonomy" id="3080537"/>
    <lineage>
        <taxon>Bacteria</taxon>
        <taxon>Pseudomonadati</taxon>
        <taxon>Verrucomicrobiota</taxon>
        <taxon>Opitutia</taxon>
        <taxon>Puniceicoccales</taxon>
        <taxon>Cerasicoccaceae</taxon>
        <taxon>Rubellicoccus</taxon>
    </lineage>
</organism>
<dbReference type="EMBL" id="CP136920">
    <property type="protein sequence ID" value="WOO39996.1"/>
    <property type="molecule type" value="Genomic_DNA"/>
</dbReference>
<feature type="active site" description="Nucleophile" evidence="7">
    <location>
        <position position="422"/>
    </location>
</feature>
<evidence type="ECO:0000256" key="4">
    <source>
        <dbReference type="ARBA" id="ARBA00022801"/>
    </source>
</evidence>
<evidence type="ECO:0000313" key="10">
    <source>
        <dbReference type="EMBL" id="WOO39996.1"/>
    </source>
</evidence>
<dbReference type="InterPro" id="IPR002142">
    <property type="entry name" value="Peptidase_S49"/>
</dbReference>
<accession>A0AAQ3L6P0</accession>
<comment type="subcellular location">
    <subcellularLocation>
        <location evidence="1">Membrane</location>
    </subcellularLocation>
</comment>
<gene>
    <name evidence="10" type="primary">sppA</name>
    <name evidence="10" type="ORF">RZN69_15340</name>
</gene>
<protein>
    <submittedName>
        <fullName evidence="10">Signal peptide peptidase SppA</fullName>
    </submittedName>
</protein>
<dbReference type="InterPro" id="IPR047272">
    <property type="entry name" value="S49_SppA_C"/>
</dbReference>
<dbReference type="Gene3D" id="6.20.330.10">
    <property type="match status" value="1"/>
</dbReference>
<proteinExistence type="inferred from homology"/>
<dbReference type="AlphaFoldDB" id="A0AAQ3L6P0"/>
<feature type="domain" description="Peptidase S49" evidence="9">
    <location>
        <begin position="406"/>
        <end position="556"/>
    </location>
</feature>
<reference evidence="10 11" key="1">
    <citation type="submission" date="2023-10" db="EMBL/GenBank/DDBJ databases">
        <title>Rubellicoccus peritrichatus gen. nov., sp. nov., isolated from an algae of coral reef tank.</title>
        <authorList>
            <person name="Luo J."/>
        </authorList>
    </citation>
    <scope>NUCLEOTIDE SEQUENCE [LARGE SCALE GENOMIC DNA]</scope>
    <source>
        <strain evidence="10 11">CR14</strain>
    </source>
</reference>
<keyword evidence="8" id="KW-1133">Transmembrane helix</keyword>
<dbReference type="RefSeq" id="WP_317832072.1">
    <property type="nucleotide sequence ID" value="NZ_CP136920.1"/>
</dbReference>
<keyword evidence="4" id="KW-0378">Hydrolase</keyword>
<evidence type="ECO:0000259" key="9">
    <source>
        <dbReference type="Pfam" id="PF01343"/>
    </source>
</evidence>
<dbReference type="PANTHER" id="PTHR33209:SF1">
    <property type="entry name" value="PEPTIDASE S49 DOMAIN-CONTAINING PROTEIN"/>
    <property type="match status" value="1"/>
</dbReference>
<evidence type="ECO:0000256" key="2">
    <source>
        <dbReference type="ARBA" id="ARBA00008683"/>
    </source>
</evidence>
<evidence type="ECO:0000313" key="11">
    <source>
        <dbReference type="Proteomes" id="UP001304300"/>
    </source>
</evidence>
<evidence type="ECO:0000256" key="8">
    <source>
        <dbReference type="SAM" id="Phobius"/>
    </source>
</evidence>
<dbReference type="PANTHER" id="PTHR33209">
    <property type="entry name" value="PROTEASE 4"/>
    <property type="match status" value="1"/>
</dbReference>
<name>A0AAQ3L6P0_9BACT</name>
<dbReference type="InterPro" id="IPR029045">
    <property type="entry name" value="ClpP/crotonase-like_dom_sf"/>
</dbReference>
<feature type="domain" description="Peptidase S49" evidence="9">
    <location>
        <begin position="154"/>
        <end position="305"/>
    </location>
</feature>
<dbReference type="Proteomes" id="UP001304300">
    <property type="component" value="Chromosome"/>
</dbReference>
<evidence type="ECO:0000256" key="3">
    <source>
        <dbReference type="ARBA" id="ARBA00022670"/>
    </source>
</evidence>
<dbReference type="GO" id="GO:0006465">
    <property type="term" value="P:signal peptide processing"/>
    <property type="evidence" value="ECO:0007669"/>
    <property type="project" value="InterPro"/>
</dbReference>
<keyword evidence="6 8" id="KW-0472">Membrane</keyword>
<evidence type="ECO:0000256" key="5">
    <source>
        <dbReference type="ARBA" id="ARBA00022825"/>
    </source>
</evidence>
<dbReference type="CDD" id="cd07023">
    <property type="entry name" value="S49_Sppa_N_C"/>
    <property type="match status" value="1"/>
</dbReference>
<keyword evidence="11" id="KW-1185">Reference proteome</keyword>
<dbReference type="NCBIfam" id="TIGR00706">
    <property type="entry name" value="SppA_dom"/>
    <property type="match status" value="1"/>
</dbReference>
<evidence type="ECO:0000256" key="1">
    <source>
        <dbReference type="ARBA" id="ARBA00004370"/>
    </source>
</evidence>
<dbReference type="NCBIfam" id="TIGR00705">
    <property type="entry name" value="SppA_67K"/>
    <property type="match status" value="1"/>
</dbReference>
<sequence>MTNNERHTARNMTIRKPRDKKPNIFLSSLLGNLAAMSIMAGLFFGGGIYLLVVLSLAAGGQEKASVPNNAVLVVDLWMNISDSPPVNDVGNIFDEAIWGPSTRNLYLLEVVDAIDRAATDDRIEALFLQGSLLPENYGSGLAALREVRDAIGRFKASGKAVYAYTTDPSLRDFYLMSTADNLTMNPFGVLGLNGLASEMMFLGNAFDKYGIGVQTTRVGKYKSAVEVFTEEKMSPANREQVAELLTDIWEQIVFDIADSRAVDPEELLELANTRGFFSAETALEMGLVDEVGYFDEVIDELETVADFDWDYDTFEQIGIATYIKSEGFRSKTDIFSSASKVAVVYAEGDIVGGEGFPDQVGGERLARELRSLRDDPDVAAIVLRVNSPGGSAVAAELIQREIVLAQNAGMPVIVSMGSLAASGGYWISASADKIYAEPTTITGSIGVWGLMFNFKDLANEHGVTFDGVKTSEFADLYTISREKTVEEMALIQEFTDFIYDEFIEKVATGRGMTLEAVQEIAQGRVWTGEQAHEIGLVDELGGLEDAISYAAKASDLGDDWMVIQVPEKRNLSEAISEFLAAPDGEAPVVSVQPSVFGSTLTRLRSELDTLRAFNDPRGIYARLPFQISF</sequence>
<dbReference type="PIRSF" id="PIRSF001217">
    <property type="entry name" value="Protease_4_SppA"/>
    <property type="match status" value="1"/>
</dbReference>
<feature type="active site" description="Proton donor/acceptor" evidence="7">
    <location>
        <position position="222"/>
    </location>
</feature>
<dbReference type="GO" id="GO:0016020">
    <property type="term" value="C:membrane"/>
    <property type="evidence" value="ECO:0007669"/>
    <property type="project" value="UniProtKB-SubCell"/>
</dbReference>
<dbReference type="SUPFAM" id="SSF52096">
    <property type="entry name" value="ClpP/crotonase"/>
    <property type="match status" value="2"/>
</dbReference>
<dbReference type="KEGG" id="puo:RZN69_15340"/>
<dbReference type="InterPro" id="IPR004635">
    <property type="entry name" value="Pept_S49_SppA"/>
</dbReference>
<evidence type="ECO:0000256" key="6">
    <source>
        <dbReference type="ARBA" id="ARBA00023136"/>
    </source>
</evidence>
<dbReference type="Pfam" id="PF01343">
    <property type="entry name" value="Peptidase_S49"/>
    <property type="match status" value="2"/>
</dbReference>
<keyword evidence="8" id="KW-0812">Transmembrane</keyword>
<evidence type="ECO:0000256" key="7">
    <source>
        <dbReference type="PIRSR" id="PIRSR001217-1"/>
    </source>
</evidence>
<feature type="transmembrane region" description="Helical" evidence="8">
    <location>
        <begin position="24"/>
        <end position="57"/>
    </location>
</feature>
<comment type="similarity">
    <text evidence="2">Belongs to the peptidase S49 family.</text>
</comment>
<dbReference type="GO" id="GO:0008236">
    <property type="term" value="F:serine-type peptidase activity"/>
    <property type="evidence" value="ECO:0007669"/>
    <property type="project" value="UniProtKB-KW"/>
</dbReference>
<dbReference type="CDD" id="cd07018">
    <property type="entry name" value="S49_SppA_67K_type"/>
    <property type="match status" value="1"/>
</dbReference>
<dbReference type="Gene3D" id="3.90.226.10">
    <property type="entry name" value="2-enoyl-CoA Hydratase, Chain A, domain 1"/>
    <property type="match status" value="3"/>
</dbReference>
<keyword evidence="3" id="KW-0645">Protease</keyword>
<dbReference type="InterPro" id="IPR004634">
    <property type="entry name" value="Pept_S49_pIV"/>
</dbReference>
<dbReference type="InterPro" id="IPR047217">
    <property type="entry name" value="S49_SppA_67K_type_N"/>
</dbReference>